<reference evidence="3" key="1">
    <citation type="journal article" date="2010" name="Genome Res.">
        <title>Population genomic sequencing of Coccidioides fungi reveals recent hybridization and transposon control.</title>
        <authorList>
            <person name="Neafsey D.E."/>
            <person name="Barker B.M."/>
            <person name="Sharpton T.J."/>
            <person name="Stajich J.E."/>
            <person name="Park D.J."/>
            <person name="Whiston E."/>
            <person name="Hung C.-Y."/>
            <person name="McMahan C."/>
            <person name="White J."/>
            <person name="Sykes S."/>
            <person name="Heiman D."/>
            <person name="Young S."/>
            <person name="Zeng Q."/>
            <person name="Abouelleil A."/>
            <person name="Aftuck L."/>
            <person name="Bessette D."/>
            <person name="Brown A."/>
            <person name="FitzGerald M."/>
            <person name="Lui A."/>
            <person name="Macdonald J.P."/>
            <person name="Priest M."/>
            <person name="Orbach M.J."/>
            <person name="Galgiani J.N."/>
            <person name="Kirkland T.N."/>
            <person name="Cole G.T."/>
            <person name="Birren B.W."/>
            <person name="Henn M.R."/>
            <person name="Taylor J.W."/>
            <person name="Rounsley S.D."/>
        </authorList>
    </citation>
    <scope>NUCLEOTIDE SEQUENCE [LARGE SCALE GENOMIC DNA]</scope>
    <source>
        <strain evidence="3">H538.4</strain>
    </source>
</reference>
<accession>A0A0J8RSL6</accession>
<proteinExistence type="predicted"/>
<dbReference type="STRING" id="396776.A0A0J8RSL6"/>
<evidence type="ECO:0000313" key="2">
    <source>
        <dbReference type="EMBL" id="KMU86944.1"/>
    </source>
</evidence>
<dbReference type="AlphaFoldDB" id="A0A0J8RSL6"/>
<sequence length="101" mass="11052">MLSSFPSVPIRPDVVANTFVKQQLRQRGGCSTCCELPKPKPESNPHDSDQPNPRPGDHDGPIIDHGALDPNHPHHHPHDSHQPNPRPGDRDGPLDPNQPAP</sequence>
<dbReference type="VEuPathDB" id="FungiDB:CIHG_04884"/>
<name>A0A0J8RSL6_COCIT</name>
<evidence type="ECO:0000256" key="1">
    <source>
        <dbReference type="SAM" id="MobiDB-lite"/>
    </source>
</evidence>
<dbReference type="eggNOG" id="ENOG502QPQC">
    <property type="taxonomic scope" value="Eukaryota"/>
</dbReference>
<feature type="region of interest" description="Disordered" evidence="1">
    <location>
        <begin position="23"/>
        <end position="101"/>
    </location>
</feature>
<protein>
    <submittedName>
        <fullName evidence="2">Uncharacterized protein</fullName>
    </submittedName>
</protein>
<feature type="compositionally biased region" description="Basic and acidic residues" evidence="1">
    <location>
        <begin position="37"/>
        <end position="62"/>
    </location>
</feature>
<gene>
    <name evidence="2" type="ORF">CIHG_04884</name>
</gene>
<organism evidence="2 3">
    <name type="scientific">Coccidioides immitis H538.4</name>
    <dbReference type="NCBI Taxonomy" id="396776"/>
    <lineage>
        <taxon>Eukaryota</taxon>
        <taxon>Fungi</taxon>
        <taxon>Dikarya</taxon>
        <taxon>Ascomycota</taxon>
        <taxon>Pezizomycotina</taxon>
        <taxon>Eurotiomycetes</taxon>
        <taxon>Eurotiomycetidae</taxon>
        <taxon>Onygenales</taxon>
        <taxon>Onygenaceae</taxon>
        <taxon>Coccidioides</taxon>
    </lineage>
</organism>
<dbReference type="EMBL" id="DS016995">
    <property type="protein sequence ID" value="KMU86944.1"/>
    <property type="molecule type" value="Genomic_DNA"/>
</dbReference>
<dbReference type="Proteomes" id="UP000054563">
    <property type="component" value="Unassembled WGS sequence"/>
</dbReference>
<evidence type="ECO:0000313" key="3">
    <source>
        <dbReference type="Proteomes" id="UP000054563"/>
    </source>
</evidence>